<gene>
    <name evidence="2" type="ORF">DHEL01_v205162</name>
</gene>
<name>A0A2P5I1R0_DIAHE</name>
<evidence type="ECO:0000313" key="2">
    <source>
        <dbReference type="EMBL" id="POS76453.1"/>
    </source>
</evidence>
<proteinExistence type="predicted"/>
<feature type="region of interest" description="Disordered" evidence="1">
    <location>
        <begin position="200"/>
        <end position="224"/>
    </location>
</feature>
<accession>A0A2P5I1R0</accession>
<comment type="caution">
    <text evidence="2">The sequence shown here is derived from an EMBL/GenBank/DDBJ whole genome shotgun (WGS) entry which is preliminary data.</text>
</comment>
<dbReference type="Proteomes" id="UP000094444">
    <property type="component" value="Unassembled WGS sequence"/>
</dbReference>
<reference evidence="2" key="1">
    <citation type="submission" date="2017-09" db="EMBL/GenBank/DDBJ databases">
        <title>Polyketide synthases of a Diaporthe helianthi virulent isolate.</title>
        <authorList>
            <person name="Baroncelli R."/>
        </authorList>
    </citation>
    <scope>NUCLEOTIDE SEQUENCE [LARGE SCALE GENOMIC DNA]</scope>
    <source>
        <strain evidence="2">7/96</strain>
    </source>
</reference>
<dbReference type="AlphaFoldDB" id="A0A2P5I1R0"/>
<dbReference type="EMBL" id="MAVT02000368">
    <property type="protein sequence ID" value="POS76453.1"/>
    <property type="molecule type" value="Genomic_DNA"/>
</dbReference>
<feature type="compositionally biased region" description="Basic and acidic residues" evidence="1">
    <location>
        <begin position="202"/>
        <end position="215"/>
    </location>
</feature>
<sequence>MPGGEQLSPDIYCTSVGMGCESWFSTCAGCVHCLGSTESVKLVSANSQALLLRWDPGLRRRGPSAQNLAYICSRISTERTLVNSHMEFWDDPVRAAMLRVTADHNIDPDAVKAPIQPIYGKEGLADAYNMWTRMGHVGWDRLTFARHHQSLGFYWSRAFPDTTRVRFSFNMIYNDPIAPAKKHSIDITGQLIGRHNVTHLLRGRDEHEETPRESGGENSNENSS</sequence>
<protein>
    <submittedName>
        <fullName evidence="2">Uncharacterized protein</fullName>
    </submittedName>
</protein>
<evidence type="ECO:0000256" key="1">
    <source>
        <dbReference type="SAM" id="MobiDB-lite"/>
    </source>
</evidence>
<dbReference type="InParanoid" id="A0A2P5I1R0"/>
<evidence type="ECO:0000313" key="3">
    <source>
        <dbReference type="Proteomes" id="UP000094444"/>
    </source>
</evidence>
<organism evidence="2 3">
    <name type="scientific">Diaporthe helianthi</name>
    <dbReference type="NCBI Taxonomy" id="158607"/>
    <lineage>
        <taxon>Eukaryota</taxon>
        <taxon>Fungi</taxon>
        <taxon>Dikarya</taxon>
        <taxon>Ascomycota</taxon>
        <taxon>Pezizomycotina</taxon>
        <taxon>Sordariomycetes</taxon>
        <taxon>Sordariomycetidae</taxon>
        <taxon>Diaporthales</taxon>
        <taxon>Diaporthaceae</taxon>
        <taxon>Diaporthe</taxon>
    </lineage>
</organism>
<dbReference type="OrthoDB" id="5227990at2759"/>
<keyword evidence="3" id="KW-1185">Reference proteome</keyword>